<dbReference type="AlphaFoldDB" id="A0A0A0M6Y6"/>
<comment type="caution">
    <text evidence="2">The sequence shown here is derived from an EMBL/GenBank/DDBJ whole genome shotgun (WGS) entry which is preliminary data.</text>
</comment>
<keyword evidence="1" id="KW-1133">Transmembrane helix</keyword>
<dbReference type="eggNOG" id="ENOG5032RJD">
    <property type="taxonomic scope" value="Bacteria"/>
</dbReference>
<feature type="transmembrane region" description="Helical" evidence="1">
    <location>
        <begin position="12"/>
        <end position="38"/>
    </location>
</feature>
<dbReference type="STRING" id="1385515.GCA_000423325_01604"/>
<name>A0A0A0M6Y6_9GAMM</name>
<organism evidence="2 3">
    <name type="scientific">Lysobacter defluvii IMMIB APB-9 = DSM 18482</name>
    <dbReference type="NCBI Taxonomy" id="1385515"/>
    <lineage>
        <taxon>Bacteria</taxon>
        <taxon>Pseudomonadati</taxon>
        <taxon>Pseudomonadota</taxon>
        <taxon>Gammaproteobacteria</taxon>
        <taxon>Lysobacterales</taxon>
        <taxon>Lysobacteraceae</taxon>
        <taxon>Novilysobacter</taxon>
    </lineage>
</organism>
<sequence length="144" mass="15159">MEPNSGKVPASVWIVGGLAVVWNLLGVAAFAMQLAMPAEALQAMPPEQRAIYEATPGWIYLFYGVATIGGVLGSLGLLLRRRWAAPVYLVALIGLVLQVLASYAVTPAWSAGGAASLGFPVLLVAVAIALWLFARRMAARGVLR</sequence>
<evidence type="ECO:0000313" key="2">
    <source>
        <dbReference type="EMBL" id="KGO98778.1"/>
    </source>
</evidence>
<dbReference type="RefSeq" id="WP_052106678.1">
    <property type="nucleotide sequence ID" value="NZ_AUHT01000008.1"/>
</dbReference>
<dbReference type="OrthoDB" id="1143964at2"/>
<keyword evidence="3" id="KW-1185">Reference proteome</keyword>
<gene>
    <name evidence="2" type="ORF">N791_14020</name>
</gene>
<feature type="transmembrane region" description="Helical" evidence="1">
    <location>
        <begin position="58"/>
        <end position="79"/>
    </location>
</feature>
<proteinExistence type="predicted"/>
<evidence type="ECO:0000256" key="1">
    <source>
        <dbReference type="SAM" id="Phobius"/>
    </source>
</evidence>
<evidence type="ECO:0000313" key="3">
    <source>
        <dbReference type="Proteomes" id="UP000030003"/>
    </source>
</evidence>
<accession>A0A0A0M6Y6</accession>
<evidence type="ECO:0008006" key="4">
    <source>
        <dbReference type="Google" id="ProtNLM"/>
    </source>
</evidence>
<keyword evidence="1" id="KW-0472">Membrane</keyword>
<dbReference type="Proteomes" id="UP000030003">
    <property type="component" value="Unassembled WGS sequence"/>
</dbReference>
<reference evidence="2 3" key="1">
    <citation type="submission" date="2013-08" db="EMBL/GenBank/DDBJ databases">
        <title>Genomic analysis of Lysobacter defluvii.</title>
        <authorList>
            <person name="Wang Q."/>
            <person name="Wang G."/>
        </authorList>
    </citation>
    <scope>NUCLEOTIDE SEQUENCE [LARGE SCALE GENOMIC DNA]</scope>
    <source>
        <strain evidence="2 3">IMMIB APB-9</strain>
    </source>
</reference>
<keyword evidence="1" id="KW-0812">Transmembrane</keyword>
<dbReference type="EMBL" id="AVBH01000050">
    <property type="protein sequence ID" value="KGO98778.1"/>
    <property type="molecule type" value="Genomic_DNA"/>
</dbReference>
<protein>
    <recommendedName>
        <fullName evidence="4">Sugar transporter</fullName>
    </recommendedName>
</protein>
<feature type="transmembrane region" description="Helical" evidence="1">
    <location>
        <begin position="86"/>
        <end position="105"/>
    </location>
</feature>
<feature type="transmembrane region" description="Helical" evidence="1">
    <location>
        <begin position="111"/>
        <end position="134"/>
    </location>
</feature>